<evidence type="ECO:0000256" key="1">
    <source>
        <dbReference type="SAM" id="MobiDB-lite"/>
    </source>
</evidence>
<dbReference type="PANTHER" id="PTHR31191">
    <property type="entry name" value="CENTROSOMAL PROTEIN CEP126"/>
    <property type="match status" value="1"/>
</dbReference>
<dbReference type="InterPro" id="IPR028257">
    <property type="entry name" value="CEP126"/>
</dbReference>
<organism evidence="2 3">
    <name type="scientific">Ilyodon furcidens</name>
    <name type="common">goldbreast splitfin</name>
    <dbReference type="NCBI Taxonomy" id="33524"/>
    <lineage>
        <taxon>Eukaryota</taxon>
        <taxon>Metazoa</taxon>
        <taxon>Chordata</taxon>
        <taxon>Craniata</taxon>
        <taxon>Vertebrata</taxon>
        <taxon>Euteleostomi</taxon>
        <taxon>Actinopterygii</taxon>
        <taxon>Neopterygii</taxon>
        <taxon>Teleostei</taxon>
        <taxon>Neoteleostei</taxon>
        <taxon>Acanthomorphata</taxon>
        <taxon>Ovalentaria</taxon>
        <taxon>Atherinomorphae</taxon>
        <taxon>Cyprinodontiformes</taxon>
        <taxon>Goodeidae</taxon>
        <taxon>Ilyodon</taxon>
    </lineage>
</organism>
<comment type="caution">
    <text evidence="2">The sequence shown here is derived from an EMBL/GenBank/DDBJ whole genome shotgun (WGS) entry which is preliminary data.</text>
</comment>
<feature type="compositionally biased region" description="Polar residues" evidence="1">
    <location>
        <begin position="83"/>
        <end position="95"/>
    </location>
</feature>
<name>A0ABV0UR31_9TELE</name>
<proteinExistence type="predicted"/>
<dbReference type="Pfam" id="PF15352">
    <property type="entry name" value="K1377"/>
    <property type="match status" value="1"/>
</dbReference>
<accession>A0ABV0UR31</accession>
<evidence type="ECO:0000313" key="2">
    <source>
        <dbReference type="EMBL" id="MEQ2247555.1"/>
    </source>
</evidence>
<gene>
    <name evidence="2" type="ORF">ILYODFUR_010504</name>
</gene>
<keyword evidence="3" id="KW-1185">Reference proteome</keyword>
<dbReference type="PANTHER" id="PTHR31191:SF4">
    <property type="entry name" value="CENTROSOMAL PROTEIN OF 126 KDA"/>
    <property type="match status" value="1"/>
</dbReference>
<dbReference type="EMBL" id="JAHRIQ010081862">
    <property type="protein sequence ID" value="MEQ2247555.1"/>
    <property type="molecule type" value="Genomic_DNA"/>
</dbReference>
<evidence type="ECO:0000313" key="3">
    <source>
        <dbReference type="Proteomes" id="UP001482620"/>
    </source>
</evidence>
<reference evidence="2 3" key="1">
    <citation type="submission" date="2021-06" db="EMBL/GenBank/DDBJ databases">
        <authorList>
            <person name="Palmer J.M."/>
        </authorList>
    </citation>
    <scope>NUCLEOTIDE SEQUENCE [LARGE SCALE GENOMIC DNA]</scope>
    <source>
        <strain evidence="3">if_2019</strain>
        <tissue evidence="2">Muscle</tissue>
    </source>
</reference>
<feature type="region of interest" description="Disordered" evidence="1">
    <location>
        <begin position="1"/>
        <end position="20"/>
    </location>
</feature>
<feature type="region of interest" description="Disordered" evidence="1">
    <location>
        <begin position="49"/>
        <end position="95"/>
    </location>
</feature>
<sequence length="352" mass="38677">MESGSSKSGPKMTPADSAGYHFTKGAWTDVGVQVNLPQEQADEVKVLRTSARTGGPRAPQRNRSVRAGGGPVSSRTRKGTVIRPQSATEVSQIAQTQGKIIMPRPPLRTEPLEENTACISMTPSGKNHPTFSYKQAFVTAEALCKNNSMEIFSPNKHHPVTADSTVMYTITPHSYPCPACPFLNPNANGKPSSGHQGTDDINNRGRGMMNKKGLCLHSTPTDEEISQLWHGVRSALNTKDGFESAAQLQMAEVHPEGFVKQNQIVAIMERAQPQSHERVQEGLTTLSLEERKIMLSLERLNRQLYCLKEHPGGRDDNKGNLITGTPFTKEAKISNNHKHRGSAIQLHYQKKI</sequence>
<dbReference type="Proteomes" id="UP001482620">
    <property type="component" value="Unassembled WGS sequence"/>
</dbReference>
<protein>
    <submittedName>
        <fullName evidence="2">Uncharacterized protein</fullName>
    </submittedName>
</protein>